<dbReference type="RefSeq" id="WP_015262437.1">
    <property type="nucleotide sequence ID" value="NC_019903.1"/>
</dbReference>
<dbReference type="SFLD" id="SFLDG01067">
    <property type="entry name" value="SPASM/twitch_domain_containing"/>
    <property type="match status" value="1"/>
</dbReference>
<dbReference type="OrthoDB" id="6457556at2"/>
<feature type="domain" description="Radical SAM core" evidence="5">
    <location>
        <begin position="85"/>
        <end position="291"/>
    </location>
</feature>
<keyword evidence="4" id="KW-0411">Iron-sulfur</keyword>
<gene>
    <name evidence="6" type="ordered locus">Desdi_2011</name>
</gene>
<name>L0F9X2_DESDL</name>
<dbReference type="Pfam" id="PF04055">
    <property type="entry name" value="Radical_SAM"/>
    <property type="match status" value="1"/>
</dbReference>
<keyword evidence="3" id="KW-0408">Iron</keyword>
<dbReference type="PANTHER" id="PTHR43288:SF1">
    <property type="entry name" value="GLYCYL-RADICAL ENZYME ACTIVATING ENZYME MJ0021-RELATED"/>
    <property type="match status" value="1"/>
</dbReference>
<dbReference type="Proteomes" id="UP000010797">
    <property type="component" value="Chromosome"/>
</dbReference>
<dbReference type="AlphaFoldDB" id="L0F9X2"/>
<evidence type="ECO:0000256" key="1">
    <source>
        <dbReference type="ARBA" id="ARBA00022691"/>
    </source>
</evidence>
<dbReference type="GO" id="GO:0051536">
    <property type="term" value="F:iron-sulfur cluster binding"/>
    <property type="evidence" value="ECO:0007669"/>
    <property type="project" value="UniProtKB-KW"/>
</dbReference>
<evidence type="ECO:0000259" key="5">
    <source>
        <dbReference type="PROSITE" id="PS51918"/>
    </source>
</evidence>
<dbReference type="CDD" id="cd01335">
    <property type="entry name" value="Radical_SAM"/>
    <property type="match status" value="1"/>
</dbReference>
<evidence type="ECO:0000313" key="7">
    <source>
        <dbReference type="Proteomes" id="UP000010797"/>
    </source>
</evidence>
<dbReference type="PANTHER" id="PTHR43288">
    <property type="entry name" value="BIOTIN SYNTHASE-RELATED PROTEIN, RADICAL SAM SUPERFAMILY"/>
    <property type="match status" value="1"/>
</dbReference>
<dbReference type="HOGENOM" id="CLU_620840_0_0_9"/>
<evidence type="ECO:0000256" key="4">
    <source>
        <dbReference type="ARBA" id="ARBA00023014"/>
    </source>
</evidence>
<dbReference type="InterPro" id="IPR013785">
    <property type="entry name" value="Aldolase_TIM"/>
</dbReference>
<dbReference type="KEGG" id="ddl:Desdi_2011"/>
<keyword evidence="1" id="KW-0949">S-adenosyl-L-methionine</keyword>
<evidence type="ECO:0000256" key="2">
    <source>
        <dbReference type="ARBA" id="ARBA00022723"/>
    </source>
</evidence>
<dbReference type="eggNOG" id="COG2108">
    <property type="taxonomic scope" value="Bacteria"/>
</dbReference>
<dbReference type="SMART" id="SM00729">
    <property type="entry name" value="Elp3"/>
    <property type="match status" value="1"/>
</dbReference>
<dbReference type="InterPro" id="IPR006638">
    <property type="entry name" value="Elp3/MiaA/NifB-like_rSAM"/>
</dbReference>
<reference evidence="7" key="1">
    <citation type="submission" date="2012-02" db="EMBL/GenBank/DDBJ databases">
        <title>Complete sequence of Desulfitobacterium dichloroeliminans LMG P-21439.</title>
        <authorList>
            <person name="Lucas S."/>
            <person name="Han J."/>
            <person name="Lapidus A."/>
            <person name="Cheng J.-F."/>
            <person name="Goodwin L."/>
            <person name="Pitluck S."/>
            <person name="Peters L."/>
            <person name="Ovchinnikova G."/>
            <person name="Teshima H."/>
            <person name="Detter J.C."/>
            <person name="Han C."/>
            <person name="Tapia R."/>
            <person name="Land M."/>
            <person name="Hauser L."/>
            <person name="Kyrpides N."/>
            <person name="Ivanova N."/>
            <person name="Pagani I."/>
            <person name="Kruse T."/>
            <person name="de Vos W.M."/>
            <person name="Boon N."/>
            <person name="Smidt H."/>
            <person name="Woyke T."/>
        </authorList>
    </citation>
    <scope>NUCLEOTIDE SEQUENCE [LARGE SCALE GENOMIC DNA]</scope>
    <source>
        <strain evidence="7">LMG P-21439 / DCA1</strain>
    </source>
</reference>
<dbReference type="GO" id="GO:0046872">
    <property type="term" value="F:metal ion binding"/>
    <property type="evidence" value="ECO:0007669"/>
    <property type="project" value="UniProtKB-KW"/>
</dbReference>
<proteinExistence type="predicted"/>
<dbReference type="Gene3D" id="3.20.20.70">
    <property type="entry name" value="Aldolase class I"/>
    <property type="match status" value="1"/>
</dbReference>
<sequence>MIIEINNLNITQIKNPEFSHYAQIYARVYDHFIEQIKQTGMELDVNIVEETHQKLQNLRELQTKFRNNDKSIVNNWISSACETCQKGMGTVTFYISLMCHRNCYFCFNPNQEDYEHYTHHKRNPAEELSQMLKQGQKFTHIALTGGEPLLHKNEMLEFFRLAQEMTPKTHTRLYTSGDFLDREILQDLKEAGLKEIRFSIKMEDPEPFKQEVYERIALSKELIPAVMVEMPVLPGSLKEMKDVLLELDRIGIAGINLLELCFPFHNAEEFIKRGFKIKNPPFKVLYDYWYAGGLPISRSELECLELMEFALNRQLKIGVHYCSLENKQTGQIYQQNYGHKVSPLMLFSPRDYFFKSAKVFGEDIEKVKKVFKKKKITEYQINQDYNFLEFQVSHIKQLKDLDLEIGISSNIMEHREDGNYMRELKIDLAYPEDFDVRNDI</sequence>
<dbReference type="InterPro" id="IPR058240">
    <property type="entry name" value="rSAM_sf"/>
</dbReference>
<protein>
    <recommendedName>
        <fullName evidence="5">Radical SAM core domain-containing protein</fullName>
    </recommendedName>
</protein>
<evidence type="ECO:0000313" key="6">
    <source>
        <dbReference type="EMBL" id="AGA69456.1"/>
    </source>
</evidence>
<dbReference type="EMBL" id="CP003344">
    <property type="protein sequence ID" value="AGA69456.1"/>
    <property type="molecule type" value="Genomic_DNA"/>
</dbReference>
<dbReference type="SUPFAM" id="SSF102114">
    <property type="entry name" value="Radical SAM enzymes"/>
    <property type="match status" value="1"/>
</dbReference>
<accession>L0F9X2</accession>
<organism evidence="6 7">
    <name type="scientific">Desulfitobacterium dichloroeliminans (strain LMG P-21439 / DCA1)</name>
    <dbReference type="NCBI Taxonomy" id="871963"/>
    <lineage>
        <taxon>Bacteria</taxon>
        <taxon>Bacillati</taxon>
        <taxon>Bacillota</taxon>
        <taxon>Clostridia</taxon>
        <taxon>Eubacteriales</taxon>
        <taxon>Desulfitobacteriaceae</taxon>
        <taxon>Desulfitobacterium</taxon>
    </lineage>
</organism>
<keyword evidence="7" id="KW-1185">Reference proteome</keyword>
<dbReference type="STRING" id="871963.Desdi_2011"/>
<dbReference type="GO" id="GO:0003824">
    <property type="term" value="F:catalytic activity"/>
    <property type="evidence" value="ECO:0007669"/>
    <property type="project" value="InterPro"/>
</dbReference>
<dbReference type="InterPro" id="IPR007197">
    <property type="entry name" value="rSAM"/>
</dbReference>
<keyword evidence="2" id="KW-0479">Metal-binding</keyword>
<evidence type="ECO:0000256" key="3">
    <source>
        <dbReference type="ARBA" id="ARBA00023004"/>
    </source>
</evidence>
<dbReference type="PROSITE" id="PS51918">
    <property type="entry name" value="RADICAL_SAM"/>
    <property type="match status" value="1"/>
</dbReference>
<dbReference type="SFLD" id="SFLDS00029">
    <property type="entry name" value="Radical_SAM"/>
    <property type="match status" value="1"/>
</dbReference>